<evidence type="ECO:0000313" key="2">
    <source>
        <dbReference type="Proteomes" id="UP000594638"/>
    </source>
</evidence>
<comment type="caution">
    <text evidence="1">The sequence shown here is derived from an EMBL/GenBank/DDBJ whole genome shotgun (WGS) entry which is preliminary data.</text>
</comment>
<proteinExistence type="predicted"/>
<reference evidence="1 2" key="1">
    <citation type="submission" date="2019-12" db="EMBL/GenBank/DDBJ databases">
        <authorList>
            <person name="Alioto T."/>
            <person name="Alioto T."/>
            <person name="Gomez Garrido J."/>
        </authorList>
    </citation>
    <scope>NUCLEOTIDE SEQUENCE [LARGE SCALE GENOMIC DNA]</scope>
</reference>
<feature type="non-terminal residue" evidence="1">
    <location>
        <position position="1"/>
    </location>
</feature>
<accession>A0A8S0S7U9</accession>
<protein>
    <submittedName>
        <fullName evidence="1">Uncharacterized protein</fullName>
    </submittedName>
</protein>
<organism evidence="1 2">
    <name type="scientific">Olea europaea subsp. europaea</name>
    <dbReference type="NCBI Taxonomy" id="158383"/>
    <lineage>
        <taxon>Eukaryota</taxon>
        <taxon>Viridiplantae</taxon>
        <taxon>Streptophyta</taxon>
        <taxon>Embryophyta</taxon>
        <taxon>Tracheophyta</taxon>
        <taxon>Spermatophyta</taxon>
        <taxon>Magnoliopsida</taxon>
        <taxon>eudicotyledons</taxon>
        <taxon>Gunneridae</taxon>
        <taxon>Pentapetalae</taxon>
        <taxon>asterids</taxon>
        <taxon>lamiids</taxon>
        <taxon>Lamiales</taxon>
        <taxon>Oleaceae</taxon>
        <taxon>Oleeae</taxon>
        <taxon>Olea</taxon>
    </lineage>
</organism>
<dbReference type="Gramene" id="OE9A011230T1">
    <property type="protein sequence ID" value="OE9A011230C1"/>
    <property type="gene ID" value="OE9A011230"/>
</dbReference>
<name>A0A8S0S7U9_OLEEU</name>
<dbReference type="AlphaFoldDB" id="A0A8S0S7U9"/>
<gene>
    <name evidence="1" type="ORF">OLEA9_A011230</name>
</gene>
<keyword evidence="2" id="KW-1185">Reference proteome</keyword>
<dbReference type="Proteomes" id="UP000594638">
    <property type="component" value="Unassembled WGS sequence"/>
</dbReference>
<evidence type="ECO:0000313" key="1">
    <source>
        <dbReference type="EMBL" id="CAA2987659.1"/>
    </source>
</evidence>
<sequence length="130" mass="14334">VLVLDDWVWSIAHRDAIVVSMAGSDVYIWDSNNKSKLMVVCNARAEDNCSDRIVCGGEEGVVRSGTSCFTLRGLRLENRTRRWKVQTAVNSKGGSTEHCSFAAKKNQMNGNTNEYGITEKLEGLAVDSSF</sequence>
<dbReference type="EMBL" id="CACTIH010003940">
    <property type="protein sequence ID" value="CAA2987659.1"/>
    <property type="molecule type" value="Genomic_DNA"/>
</dbReference>